<evidence type="ECO:0008006" key="4">
    <source>
        <dbReference type="Google" id="ProtNLM"/>
    </source>
</evidence>
<gene>
    <name evidence="2" type="ORF">HMPREF1173_01128</name>
</gene>
<dbReference type="RefSeq" id="WP_004363794.1">
    <property type="nucleotide sequence ID" value="NZ_KI669449.1"/>
</dbReference>
<dbReference type="Pfam" id="PF11188">
    <property type="entry name" value="DUF2975"/>
    <property type="match status" value="1"/>
</dbReference>
<dbReference type="GeneID" id="67365060"/>
<dbReference type="HOGENOM" id="CLU_1260496_0_0_10"/>
<accession>V8CP61</accession>
<feature type="transmembrane region" description="Helical" evidence="1">
    <location>
        <begin position="165"/>
        <end position="187"/>
    </location>
</feature>
<dbReference type="EMBL" id="AZJH01000013">
    <property type="protein sequence ID" value="ETD28882.1"/>
    <property type="molecule type" value="Genomic_DNA"/>
</dbReference>
<keyword evidence="1" id="KW-0812">Transmembrane</keyword>
<dbReference type="Proteomes" id="UP000018727">
    <property type="component" value="Unassembled WGS sequence"/>
</dbReference>
<evidence type="ECO:0000256" key="1">
    <source>
        <dbReference type="SAM" id="Phobius"/>
    </source>
</evidence>
<evidence type="ECO:0000313" key="2">
    <source>
        <dbReference type="EMBL" id="ETD28882.1"/>
    </source>
</evidence>
<sequence>MNKRLYLYCTLLLCIMSCMMLYTVYDAGKALVNGYAEGAHMTDLELKAQQDSVYAKSQEYKDIKRKQLEDEDWATATPVSFKVGLQAPPTTFINQKTGKPERVWMRTIDVNYKSPHYFLAVKGLSFLIMAGLSLTILILAFKLIARFRNSENIFLVRNLKLIRRLAFCTLIYYVLWWTITLVEVYFIKQSFSLEGCNIDLISTLELPNGLFEVPFTFIVYEVFSIGVKMREENQLTV</sequence>
<dbReference type="AlphaFoldDB" id="V8CP61"/>
<dbReference type="InterPro" id="IPR021354">
    <property type="entry name" value="DUF2975"/>
</dbReference>
<name>V8CP61_9BACT</name>
<keyword evidence="1" id="KW-0472">Membrane</keyword>
<keyword evidence="1" id="KW-1133">Transmembrane helix</keyword>
<keyword evidence="3" id="KW-1185">Reference proteome</keyword>
<comment type="caution">
    <text evidence="2">The sequence shown here is derived from an EMBL/GenBank/DDBJ whole genome shotgun (WGS) entry which is preliminary data.</text>
</comment>
<evidence type="ECO:0000313" key="3">
    <source>
        <dbReference type="Proteomes" id="UP000018727"/>
    </source>
</evidence>
<proteinExistence type="predicted"/>
<feature type="transmembrane region" description="Helical" evidence="1">
    <location>
        <begin position="5"/>
        <end position="25"/>
    </location>
</feature>
<protein>
    <recommendedName>
        <fullName evidence="4">DUF2975 domain-containing protein</fullName>
    </recommendedName>
</protein>
<feature type="transmembrane region" description="Helical" evidence="1">
    <location>
        <begin position="124"/>
        <end position="144"/>
    </location>
</feature>
<organism evidence="2 3">
    <name type="scientific">Prevotella nigrescens CC14M</name>
    <dbReference type="NCBI Taxonomy" id="1073366"/>
    <lineage>
        <taxon>Bacteria</taxon>
        <taxon>Pseudomonadati</taxon>
        <taxon>Bacteroidota</taxon>
        <taxon>Bacteroidia</taxon>
        <taxon>Bacteroidales</taxon>
        <taxon>Prevotellaceae</taxon>
        <taxon>Prevotella</taxon>
    </lineage>
</organism>
<reference evidence="2 3" key="1">
    <citation type="submission" date="2013-10" db="EMBL/GenBank/DDBJ databases">
        <title>The Genome Sequence of Prevotella nigrescens CC14M.</title>
        <authorList>
            <consortium name="The Broad Institute Genomics Platform"/>
            <person name="Earl A."/>
            <person name="Allen-Vercoe E."/>
            <person name="Daigneault M."/>
            <person name="Young S.K."/>
            <person name="Zeng Q."/>
            <person name="Gargeya S."/>
            <person name="Fitzgerald M."/>
            <person name="Abouelleil A."/>
            <person name="Alvarado L."/>
            <person name="Chapman S.B."/>
            <person name="Gainer-Dewar J."/>
            <person name="Goldberg J."/>
            <person name="Griggs A."/>
            <person name="Gujja S."/>
            <person name="Hansen M."/>
            <person name="Howarth C."/>
            <person name="Imamovic A."/>
            <person name="Ireland A."/>
            <person name="Larimer J."/>
            <person name="McCowan C."/>
            <person name="Murphy C."/>
            <person name="Pearson M."/>
            <person name="Poon T.W."/>
            <person name="Priest M."/>
            <person name="Roberts A."/>
            <person name="Saif S."/>
            <person name="Shea T."/>
            <person name="Sykes S."/>
            <person name="Wortman J."/>
            <person name="Nusbaum C."/>
            <person name="Birren B."/>
        </authorList>
    </citation>
    <scope>NUCLEOTIDE SEQUENCE [LARGE SCALE GENOMIC DNA]</scope>
    <source>
        <strain evidence="2 3">CC14M</strain>
    </source>
</reference>
<dbReference type="PATRIC" id="fig|1073366.3.peg.1189"/>